<keyword evidence="3 6" id="KW-1140">T=1 icosahedral capsid protein</keyword>
<keyword evidence="9" id="KW-1185">Reference proteome</keyword>
<dbReference type="EMBL" id="KU041847">
    <property type="protein sequence ID" value="ANH58872.1"/>
    <property type="molecule type" value="Genomic_DNA"/>
</dbReference>
<dbReference type="KEGG" id="vg:27963667"/>
<name>A0A173GQ22_9VIRU</name>
<comment type="subcellular location">
    <subcellularLocation>
        <location evidence="1 6">Virion</location>
    </subcellularLocation>
</comment>
<accession>A0A173GQ22</accession>
<dbReference type="Pfam" id="PF02956">
    <property type="entry name" value="TT_ORF1"/>
    <property type="match status" value="1"/>
</dbReference>
<feature type="region of interest" description="Disordered" evidence="7">
    <location>
        <begin position="594"/>
        <end position="625"/>
    </location>
</feature>
<evidence type="ECO:0000256" key="5">
    <source>
        <dbReference type="ARBA" id="ARBA00022844"/>
    </source>
</evidence>
<evidence type="ECO:0000256" key="2">
    <source>
        <dbReference type="ARBA" id="ARBA00006131"/>
    </source>
</evidence>
<reference evidence="8 9" key="1">
    <citation type="journal article" date="2016" name="Sci. Rep.">
        <title>A novel species of torque teno mini virus (TTMV) in gingival tissue from chronic periodontitis patients.</title>
        <authorList>
            <person name="Zhang Y."/>
            <person name="Li F."/>
            <person name="Shan T.L."/>
            <person name="Deng X."/>
            <person name="Delwart E."/>
            <person name="Feng X.P."/>
        </authorList>
    </citation>
    <scope>NUCLEOTIDE SEQUENCE [LARGE SCALE GENOMIC DNA]</scope>
    <source>
        <strain evidence="8">222</strain>
    </source>
</reference>
<dbReference type="InterPro" id="IPR004219">
    <property type="entry name" value="TTvirus_Unk"/>
</dbReference>
<dbReference type="GeneID" id="27963667"/>
<evidence type="ECO:0000313" key="8">
    <source>
        <dbReference type="EMBL" id="ANH58872.1"/>
    </source>
</evidence>
<sequence>MPYPWRWRRRWQTRPRRRRRYLTRRPRTTIRRRWRRRTWVRRKFFKRYKRKKLSKLKLTQWQPQTIRKCTITGPLPLILCGRGRLCNNFTLFAESIVPIQEPGGGAWSFIQITLNALYDEYLKCRNWWTTSNGGLPLVRYIKTTLTFYRSEDTDYIVKIIRCPPFSVTRDDYLDTQPSRMLLDRKTILVPSNKNKKFKKNYIKKTILPPALWLNKWYFQQDICNMPLFILKSSALSLQQFFQPVDQLSNNITLWTLNTDFFQNPNWKPEGTQGYIPKRTPQQGNIYLYGTENGAPENDNDIQWTHLVYLGETQRYTEGKPIQASDISKNTLPPQQNWGNPFHHKFQHKDARLFYSTSTPTADTQKKPTRLYYMWEPCRYNPLKDTGHNNKMYFKSTSIATTNFNILPENDKIILEGFPLWLMTWAFTSWIKKSKPIQHLDDDYQIVIQSDFITPKRSAYLFIDNYFRNPPEHIESLTETERAHWHPAYRMQTEMENSIGETGPAAPKINYTKSIHAQIKYKVHLKWGGCPAPMEKIFNPCEQEKYPTPGAINSRYEIQSPSTPKEYFLYSWDEKRGCITEPAAKRLKTQICSTSLTDSGHLNPRHKTQETDEETSEEETQAQTVSDKLQLLQSQLKQLKLRLKRLT</sequence>
<organism evidence="8 9">
    <name type="scientific">Torque teno mini virus 18</name>
    <dbReference type="NCBI Taxonomy" id="1859149"/>
    <lineage>
        <taxon>Viruses</taxon>
        <taxon>Monodnaviria</taxon>
        <taxon>Shotokuvirae</taxon>
        <taxon>Commensaviricota</taxon>
        <taxon>Cardeaviricetes</taxon>
        <taxon>Sanitavirales</taxon>
        <taxon>Anelloviridae</taxon>
        <taxon>Betatorquevirus</taxon>
        <taxon>Betatorquevirus homini32</taxon>
        <taxon>Betatorquevirus homini18</taxon>
    </lineage>
</organism>
<dbReference type="OrthoDB" id="3295at10239"/>
<evidence type="ECO:0000256" key="3">
    <source>
        <dbReference type="ARBA" id="ARBA00022431"/>
    </source>
</evidence>
<feature type="compositionally biased region" description="Acidic residues" evidence="7">
    <location>
        <begin position="610"/>
        <end position="619"/>
    </location>
</feature>
<evidence type="ECO:0000256" key="6">
    <source>
        <dbReference type="RuleBase" id="RU361230"/>
    </source>
</evidence>
<evidence type="ECO:0000256" key="7">
    <source>
        <dbReference type="SAM" id="MobiDB-lite"/>
    </source>
</evidence>
<comment type="function">
    <text evidence="6">Self-assembles to form an icosahedral capsid.</text>
</comment>
<dbReference type="Proteomes" id="UP000116498">
    <property type="component" value="Segment"/>
</dbReference>
<keyword evidence="4 6" id="KW-0167">Capsid protein</keyword>
<comment type="similarity">
    <text evidence="2 6">Belongs to the anelloviridae capsid protein family.</text>
</comment>
<proteinExistence type="inferred from homology"/>
<dbReference type="GO" id="GO:0039615">
    <property type="term" value="C:T=1 icosahedral viral capsid"/>
    <property type="evidence" value="ECO:0007669"/>
    <property type="project" value="UniProtKB-UniRule"/>
</dbReference>
<keyword evidence="5 6" id="KW-0946">Virion</keyword>
<evidence type="ECO:0000256" key="4">
    <source>
        <dbReference type="ARBA" id="ARBA00022561"/>
    </source>
</evidence>
<evidence type="ECO:0000313" key="9">
    <source>
        <dbReference type="Proteomes" id="UP000116498"/>
    </source>
</evidence>
<protein>
    <recommendedName>
        <fullName evidence="6">Capsid protein</fullName>
    </recommendedName>
</protein>
<evidence type="ECO:0000256" key="1">
    <source>
        <dbReference type="ARBA" id="ARBA00004328"/>
    </source>
</evidence>
<dbReference type="RefSeq" id="YP_009256215.1">
    <property type="nucleotide sequence ID" value="NC_030297.1"/>
</dbReference>